<sequence length="817" mass="84233">MLRMALRTLRLRKGGFLATFVAMFFGALIVMACGGLMETGIRTAVQPQRLAGAPIVVAGAQQLEIPKEDPALRDPEKDLKTETANLPEKVRLDASLVAKLRAVPGVEQVVADISFPAGHAVGHGWSSAALTPYTLTSGTAPGDGEVVVESGTVGASIDLPVPGRVESFRISGIAAPQHSVGKPSVFFSDAEAARLSGHPGYVDVIGVFAPVTTDLSGALRGTSALALTGDDRGTIEFPEAVTSGEALIVLAAVSGGLSVMVAMFVVGSTLALSVQQRMRELALLRAIGTTPRQLRRMVLGEAMLVSVLATGIAGLLGSLLGRWLFDQLVENGVVPPVVEFHQGWIPVVAAAGAATLAAFFGALLAANRAARTKPTEALREAGVQRHWLTPLRVIFAVLCFGGGSALAIVTVAVMTGPVAASTAGPAVMLWAIGLAMISPGVTKTLIAIVQWPLRALSGVSGRFAMLNARGRGVRIAAAVTPIMLATGIATANIYLQTTQAAISDQAFTENLRADSVISSPTGLDSSMLEKVKATPGVTAASEYVPSQVFILKPFGETDDDGIPVLGVTADGAAQTTAAVPSSGTLSALRGDTVAMPESLGHKVGDRLTVMLGDGAVIEVRVVAVFPARAGFESLLMPAETIAPHTTTGLAPQILVRGSADLGHLAQPGVTVAGREALFAAHVQGREIGAWVNYLLVGMIMAYTVISVVNTLVMGTMRRRREFGLQRLTGATRGQVLRMMGMEGVLIAVVGVTLGTIVSAGAIVPFCLVVSGSVLPTGPLSIYLSIAGIALALALFSTLVPTWAATRGRPAEAALADD</sequence>
<reference evidence="8 9" key="1">
    <citation type="submission" date="2016-10" db="EMBL/GenBank/DDBJ databases">
        <authorList>
            <person name="de Groot N.N."/>
        </authorList>
    </citation>
    <scope>NUCLEOTIDE SEQUENCE [LARGE SCALE GENOMIC DNA]</scope>
    <source>
        <strain evidence="8 9">CPCC 202699</strain>
    </source>
</reference>
<feature type="domain" description="ABC3 transporter permease C-terminal" evidence="7">
    <location>
        <begin position="694"/>
        <end position="806"/>
    </location>
</feature>
<feature type="transmembrane region" description="Helical" evidence="6">
    <location>
        <begin position="779"/>
        <end position="799"/>
    </location>
</feature>
<comment type="subcellular location">
    <subcellularLocation>
        <location evidence="1">Cell membrane</location>
        <topology evidence="1">Multi-pass membrane protein</topology>
    </subcellularLocation>
</comment>
<feature type="transmembrane region" description="Helical" evidence="6">
    <location>
        <begin position="246"/>
        <end position="272"/>
    </location>
</feature>
<dbReference type="InterPro" id="IPR038766">
    <property type="entry name" value="Membrane_comp_ABC_pdt"/>
</dbReference>
<keyword evidence="2" id="KW-1003">Cell membrane</keyword>
<accession>A0A1H3A669</accession>
<dbReference type="PROSITE" id="PS51257">
    <property type="entry name" value="PROKAR_LIPOPROTEIN"/>
    <property type="match status" value="1"/>
</dbReference>
<keyword evidence="3 6" id="KW-0812">Transmembrane</keyword>
<dbReference type="OrthoDB" id="3223244at2"/>
<evidence type="ECO:0000256" key="5">
    <source>
        <dbReference type="ARBA" id="ARBA00023136"/>
    </source>
</evidence>
<protein>
    <submittedName>
        <fullName evidence="8">Putative ABC transport system permease protein</fullName>
    </submittedName>
</protein>
<feature type="transmembrane region" description="Helical" evidence="6">
    <location>
        <begin position="344"/>
        <end position="366"/>
    </location>
</feature>
<dbReference type="RefSeq" id="WP_091288648.1">
    <property type="nucleotide sequence ID" value="NZ_FNON01000002.1"/>
</dbReference>
<dbReference type="InterPro" id="IPR003838">
    <property type="entry name" value="ABC3_permease_C"/>
</dbReference>
<feature type="transmembrane region" description="Helical" evidence="6">
    <location>
        <begin position="690"/>
        <end position="712"/>
    </location>
</feature>
<name>A0A1H3A669_9PSEU</name>
<evidence type="ECO:0000313" key="9">
    <source>
        <dbReference type="Proteomes" id="UP000199515"/>
    </source>
</evidence>
<evidence type="ECO:0000256" key="1">
    <source>
        <dbReference type="ARBA" id="ARBA00004651"/>
    </source>
</evidence>
<feature type="domain" description="ABC3 transporter permease C-terminal" evidence="7">
    <location>
        <begin position="255"/>
        <end position="374"/>
    </location>
</feature>
<dbReference type="EMBL" id="FNON01000002">
    <property type="protein sequence ID" value="SDX25222.1"/>
    <property type="molecule type" value="Genomic_DNA"/>
</dbReference>
<dbReference type="PANTHER" id="PTHR30287">
    <property type="entry name" value="MEMBRANE COMPONENT OF PREDICTED ABC SUPERFAMILY METABOLITE UPTAKE TRANSPORTER"/>
    <property type="match status" value="1"/>
</dbReference>
<keyword evidence="5 6" id="KW-0472">Membrane</keyword>
<evidence type="ECO:0000313" key="8">
    <source>
        <dbReference type="EMBL" id="SDX25222.1"/>
    </source>
</evidence>
<dbReference type="Proteomes" id="UP000199515">
    <property type="component" value="Unassembled WGS sequence"/>
</dbReference>
<dbReference type="Pfam" id="PF02687">
    <property type="entry name" value="FtsX"/>
    <property type="match status" value="2"/>
</dbReference>
<dbReference type="GO" id="GO:0005886">
    <property type="term" value="C:plasma membrane"/>
    <property type="evidence" value="ECO:0007669"/>
    <property type="project" value="UniProtKB-SubCell"/>
</dbReference>
<keyword evidence="4 6" id="KW-1133">Transmembrane helix</keyword>
<dbReference type="PANTHER" id="PTHR30287:SF1">
    <property type="entry name" value="INNER MEMBRANE PROTEIN"/>
    <property type="match status" value="1"/>
</dbReference>
<evidence type="ECO:0000256" key="4">
    <source>
        <dbReference type="ARBA" id="ARBA00022989"/>
    </source>
</evidence>
<proteinExistence type="predicted"/>
<evidence type="ECO:0000259" key="7">
    <source>
        <dbReference type="Pfam" id="PF02687"/>
    </source>
</evidence>
<keyword evidence="9" id="KW-1185">Reference proteome</keyword>
<dbReference type="STRING" id="589385.SAMN05421504_102810"/>
<organism evidence="8 9">
    <name type="scientific">Amycolatopsis xylanica</name>
    <dbReference type="NCBI Taxonomy" id="589385"/>
    <lineage>
        <taxon>Bacteria</taxon>
        <taxon>Bacillati</taxon>
        <taxon>Actinomycetota</taxon>
        <taxon>Actinomycetes</taxon>
        <taxon>Pseudonocardiales</taxon>
        <taxon>Pseudonocardiaceae</taxon>
        <taxon>Amycolatopsis</taxon>
    </lineage>
</organism>
<evidence type="ECO:0000256" key="3">
    <source>
        <dbReference type="ARBA" id="ARBA00022692"/>
    </source>
</evidence>
<feature type="transmembrane region" description="Helical" evidence="6">
    <location>
        <begin position="302"/>
        <end position="324"/>
    </location>
</feature>
<evidence type="ECO:0000256" key="2">
    <source>
        <dbReference type="ARBA" id="ARBA00022475"/>
    </source>
</evidence>
<evidence type="ECO:0000256" key="6">
    <source>
        <dbReference type="SAM" id="Phobius"/>
    </source>
</evidence>
<feature type="transmembrane region" description="Helical" evidence="6">
    <location>
        <begin position="472"/>
        <end position="495"/>
    </location>
</feature>
<feature type="transmembrane region" description="Helical" evidence="6">
    <location>
        <begin position="744"/>
        <end position="773"/>
    </location>
</feature>
<gene>
    <name evidence="8" type="ORF">SAMN05421504_102810</name>
</gene>
<dbReference type="AlphaFoldDB" id="A0A1H3A669"/>
<feature type="transmembrane region" description="Helical" evidence="6">
    <location>
        <begin position="427"/>
        <end position="451"/>
    </location>
</feature>
<feature type="transmembrane region" description="Helical" evidence="6">
    <location>
        <begin position="393"/>
        <end position="415"/>
    </location>
</feature>